<dbReference type="Pfam" id="PF00005">
    <property type="entry name" value="ABC_tran"/>
    <property type="match status" value="1"/>
</dbReference>
<dbReference type="NCBIfam" id="TIGR04521">
    <property type="entry name" value="ECF_ATPase_2"/>
    <property type="match status" value="1"/>
</dbReference>
<feature type="domain" description="ABC transporter" evidence="9">
    <location>
        <begin position="3"/>
        <end position="246"/>
    </location>
</feature>
<dbReference type="PROSITE" id="PS00211">
    <property type="entry name" value="ABC_TRANSPORTER_1"/>
    <property type="match status" value="1"/>
</dbReference>
<dbReference type="NCBIfam" id="NF010158">
    <property type="entry name" value="PRK13637.1"/>
    <property type="match status" value="1"/>
</dbReference>
<dbReference type="InterPro" id="IPR027417">
    <property type="entry name" value="P-loop_NTPase"/>
</dbReference>
<evidence type="ECO:0000256" key="1">
    <source>
        <dbReference type="ARBA" id="ARBA00004202"/>
    </source>
</evidence>
<dbReference type="EC" id="7.-.-.-" evidence="8"/>
<evidence type="ECO:0000256" key="7">
    <source>
        <dbReference type="ARBA" id="ARBA00023136"/>
    </source>
</evidence>
<dbReference type="RefSeq" id="WP_115150983.1">
    <property type="nucleotide sequence ID" value="NZ_UGPP01000001.1"/>
</dbReference>
<dbReference type="PANTHER" id="PTHR43553:SF27">
    <property type="entry name" value="ENERGY-COUPLING FACTOR TRANSPORTER ATP-BINDING PROTEIN ECFA2"/>
    <property type="match status" value="1"/>
</dbReference>
<dbReference type="GO" id="GO:0016887">
    <property type="term" value="F:ATP hydrolysis activity"/>
    <property type="evidence" value="ECO:0007669"/>
    <property type="project" value="InterPro"/>
</dbReference>
<keyword evidence="2 8" id="KW-0813">Transport</keyword>
<sequence>MPIEVKNISHIYMENTPYEKKALNNVSLTINEGEFVAIAGHTGSGKSTLMQHFNGLLNPTRGEVFIDGIDINKKKDKKTLNARRSVGMVFQYPEQQLFEESIFADIAFGPRNFGCSEDEVKQRVKDAMDFVELDYEEYKDKSPFLLSGGQMRRVAIAGIIALKPKYLVLDEPTAGLDPRLKQNLLQKVKKLHQKEKMTIIMVSHNMDDIALLADKVAIMRQGKLMIYGEPREVFTHKDVIEQAGLLEPEVMQLLRKIKEYGLDVDINALNKQEALNNILVALRKRGIKC</sequence>
<keyword evidence="4 8" id="KW-0547">Nucleotide-binding</keyword>
<dbReference type="InterPro" id="IPR003439">
    <property type="entry name" value="ABC_transporter-like_ATP-bd"/>
</dbReference>
<dbReference type="InterPro" id="IPR003593">
    <property type="entry name" value="AAA+_ATPase"/>
</dbReference>
<evidence type="ECO:0000256" key="2">
    <source>
        <dbReference type="ARBA" id="ARBA00022448"/>
    </source>
</evidence>
<comment type="function">
    <text evidence="8">ATP-binding (A) component of a common energy-coupling factor (ECF) ABC-transporter complex.</text>
</comment>
<evidence type="ECO:0000313" key="11">
    <source>
        <dbReference type="Proteomes" id="UP000255234"/>
    </source>
</evidence>
<dbReference type="CDD" id="cd03225">
    <property type="entry name" value="ABC_cobalt_CbiO_domain1"/>
    <property type="match status" value="1"/>
</dbReference>
<dbReference type="InterPro" id="IPR050095">
    <property type="entry name" value="ECF_ABC_transporter_ATP-bd"/>
</dbReference>
<dbReference type="AlphaFoldDB" id="A0A378NPI5"/>
<evidence type="ECO:0000256" key="8">
    <source>
        <dbReference type="RuleBase" id="RU365104"/>
    </source>
</evidence>
<gene>
    <name evidence="10" type="primary">ecfA2_2</name>
    <name evidence="10" type="ORF">NCTC10571_00443</name>
</gene>
<dbReference type="SUPFAM" id="SSF52540">
    <property type="entry name" value="P-loop containing nucleoside triphosphate hydrolases"/>
    <property type="match status" value="1"/>
</dbReference>
<keyword evidence="6" id="KW-1278">Translocase</keyword>
<keyword evidence="10" id="KW-0378">Hydrolase</keyword>
<dbReference type="Proteomes" id="UP000255234">
    <property type="component" value="Unassembled WGS sequence"/>
</dbReference>
<protein>
    <recommendedName>
        <fullName evidence="8">Energy-coupling factor transporter ATP-binding protein EcfA2</fullName>
        <ecNumber evidence="8">7.-.-.-</ecNumber>
    </recommendedName>
</protein>
<dbReference type="GO" id="GO:0042626">
    <property type="term" value="F:ATPase-coupled transmembrane transporter activity"/>
    <property type="evidence" value="ECO:0007669"/>
    <property type="project" value="TreeGrafter"/>
</dbReference>
<dbReference type="GO" id="GO:0043190">
    <property type="term" value="C:ATP-binding cassette (ABC) transporter complex"/>
    <property type="evidence" value="ECO:0007669"/>
    <property type="project" value="TreeGrafter"/>
</dbReference>
<keyword evidence="5 8" id="KW-0067">ATP-binding</keyword>
<keyword evidence="3 8" id="KW-1003">Cell membrane</keyword>
<dbReference type="InterPro" id="IPR015856">
    <property type="entry name" value="ABC_transpr_CbiO/EcfA_su"/>
</dbReference>
<organism evidence="10 11">
    <name type="scientific">Megamonas hypermegale</name>
    <dbReference type="NCBI Taxonomy" id="158847"/>
    <lineage>
        <taxon>Bacteria</taxon>
        <taxon>Bacillati</taxon>
        <taxon>Bacillota</taxon>
        <taxon>Negativicutes</taxon>
        <taxon>Selenomonadales</taxon>
        <taxon>Selenomonadaceae</taxon>
        <taxon>Megamonas</taxon>
    </lineage>
</organism>
<dbReference type="STRING" id="1122216.GCA_000423385_00547"/>
<dbReference type="InterPro" id="IPR030946">
    <property type="entry name" value="EcfA2"/>
</dbReference>
<dbReference type="SMART" id="SM00382">
    <property type="entry name" value="AAA"/>
    <property type="match status" value="1"/>
</dbReference>
<evidence type="ECO:0000256" key="3">
    <source>
        <dbReference type="ARBA" id="ARBA00022475"/>
    </source>
</evidence>
<proteinExistence type="inferred from homology"/>
<keyword evidence="7 8" id="KW-0472">Membrane</keyword>
<dbReference type="Gene3D" id="3.40.50.300">
    <property type="entry name" value="P-loop containing nucleotide triphosphate hydrolases"/>
    <property type="match status" value="1"/>
</dbReference>
<reference evidence="10 11" key="1">
    <citation type="submission" date="2018-06" db="EMBL/GenBank/DDBJ databases">
        <authorList>
            <consortium name="Pathogen Informatics"/>
            <person name="Doyle S."/>
        </authorList>
    </citation>
    <scope>NUCLEOTIDE SEQUENCE [LARGE SCALE GENOMIC DNA]</scope>
    <source>
        <strain evidence="10 11">NCTC10571</strain>
    </source>
</reference>
<dbReference type="EMBL" id="UGPP01000001">
    <property type="protein sequence ID" value="STY70320.1"/>
    <property type="molecule type" value="Genomic_DNA"/>
</dbReference>
<dbReference type="FunFam" id="3.40.50.300:FF:000224">
    <property type="entry name" value="Energy-coupling factor transporter ATP-binding protein EcfA"/>
    <property type="match status" value="1"/>
</dbReference>
<comment type="similarity">
    <text evidence="8">Belongs to the ABC transporter superfamily. Energy-coupling factor EcfA family.</text>
</comment>
<evidence type="ECO:0000256" key="6">
    <source>
        <dbReference type="ARBA" id="ARBA00022967"/>
    </source>
</evidence>
<comment type="subunit">
    <text evidence="8">Forms a stable energy-coupling factor (ECF) transporter complex composed of 2 membrane-embedded substrate-binding proteins (S component), 2 ATP-binding proteins (A component) and 2 transmembrane proteins (T component).</text>
</comment>
<evidence type="ECO:0000256" key="4">
    <source>
        <dbReference type="ARBA" id="ARBA00022741"/>
    </source>
</evidence>
<dbReference type="GO" id="GO:0005524">
    <property type="term" value="F:ATP binding"/>
    <property type="evidence" value="ECO:0007669"/>
    <property type="project" value="UniProtKB-UniRule"/>
</dbReference>
<evidence type="ECO:0000259" key="9">
    <source>
        <dbReference type="PROSITE" id="PS50893"/>
    </source>
</evidence>
<accession>A0A378NPI5</accession>
<evidence type="ECO:0000313" key="10">
    <source>
        <dbReference type="EMBL" id="STY70320.1"/>
    </source>
</evidence>
<dbReference type="PANTHER" id="PTHR43553">
    <property type="entry name" value="HEAVY METAL TRANSPORTER"/>
    <property type="match status" value="1"/>
</dbReference>
<dbReference type="PROSITE" id="PS50893">
    <property type="entry name" value="ABC_TRANSPORTER_2"/>
    <property type="match status" value="1"/>
</dbReference>
<evidence type="ECO:0000256" key="5">
    <source>
        <dbReference type="ARBA" id="ARBA00022840"/>
    </source>
</evidence>
<comment type="subcellular location">
    <subcellularLocation>
        <location evidence="1 8">Cell membrane</location>
        <topology evidence="1 8">Peripheral membrane protein</topology>
    </subcellularLocation>
</comment>
<dbReference type="InterPro" id="IPR017871">
    <property type="entry name" value="ABC_transporter-like_CS"/>
</dbReference>
<name>A0A378NPI5_9FIRM</name>